<feature type="transmembrane region" description="Helical" evidence="10">
    <location>
        <begin position="258"/>
        <end position="280"/>
    </location>
</feature>
<evidence type="ECO:0000313" key="11">
    <source>
        <dbReference type="EMBL" id="KMY92938.1"/>
    </source>
</evidence>
<gene>
    <name evidence="11" type="primary">Dsim\GD28154</name>
    <name evidence="11" type="ORF">Dsimw501_GD28154</name>
</gene>
<dbReference type="GO" id="GO:0005886">
    <property type="term" value="C:plasma membrane"/>
    <property type="evidence" value="ECO:0007669"/>
    <property type="project" value="UniProtKB-SubCell"/>
</dbReference>
<dbReference type="PANTHER" id="PTHR21137">
    <property type="entry name" value="ODORANT RECEPTOR"/>
    <property type="match status" value="1"/>
</dbReference>
<dbReference type="GO" id="GO:0170020">
    <property type="term" value="F:ionotropic olfactory receptor activity"/>
    <property type="evidence" value="ECO:0007669"/>
    <property type="project" value="EnsemblMetazoa"/>
</dbReference>
<dbReference type="AlphaFoldDB" id="A0A0J9RA70"/>
<evidence type="ECO:0000256" key="5">
    <source>
        <dbReference type="ARBA" id="ARBA00022725"/>
    </source>
</evidence>
<evidence type="ECO:0000313" key="12">
    <source>
        <dbReference type="Proteomes" id="UP000035880"/>
    </source>
</evidence>
<keyword evidence="9 10" id="KW-0807">Transducer</keyword>
<keyword evidence="8 10" id="KW-0675">Receptor</keyword>
<evidence type="ECO:0000256" key="4">
    <source>
        <dbReference type="ARBA" id="ARBA00022692"/>
    </source>
</evidence>
<reference evidence="11 12" key="1">
    <citation type="journal article" date="2013" name="Genome Res.">
        <title>A second-generation assembly of the Drosophila simulans genome provides new insights into patterns of lineage-specific divergence.</title>
        <authorList>
            <person name="Hu T.T."/>
            <person name="Eisen M.B."/>
            <person name="Thornton K.R."/>
            <person name="Andolfatto P."/>
        </authorList>
    </citation>
    <scope>NUCLEOTIDE SEQUENCE [LARGE SCALE GENOMIC DNA]</scope>
    <source>
        <strain evidence="12">w501</strain>
    </source>
</reference>
<dbReference type="OrthoDB" id="8185860at2759"/>
<keyword evidence="4 10" id="KW-0812">Transmembrane</keyword>
<dbReference type="GO" id="GO:0030425">
    <property type="term" value="C:dendrite"/>
    <property type="evidence" value="ECO:0007669"/>
    <property type="project" value="EnsemblMetazoa"/>
</dbReference>
<evidence type="ECO:0000256" key="3">
    <source>
        <dbReference type="ARBA" id="ARBA00022606"/>
    </source>
</evidence>
<keyword evidence="2" id="KW-1003">Cell membrane</keyword>
<proteinExistence type="inferred from homology"/>
<evidence type="ECO:0000256" key="6">
    <source>
        <dbReference type="ARBA" id="ARBA00022989"/>
    </source>
</evidence>
<evidence type="ECO:0000256" key="7">
    <source>
        <dbReference type="ARBA" id="ARBA00023136"/>
    </source>
</evidence>
<evidence type="ECO:0000256" key="10">
    <source>
        <dbReference type="RuleBase" id="RU351113"/>
    </source>
</evidence>
<feature type="transmembrane region" description="Helical" evidence="10">
    <location>
        <begin position="63"/>
        <end position="83"/>
    </location>
</feature>
<feature type="transmembrane region" description="Helical" evidence="10">
    <location>
        <begin position="33"/>
        <end position="51"/>
    </location>
</feature>
<evidence type="ECO:0000256" key="2">
    <source>
        <dbReference type="ARBA" id="ARBA00022475"/>
    </source>
</evidence>
<name>A0A0J9RA70_DROSI</name>
<dbReference type="InterPro" id="IPR004117">
    <property type="entry name" value="7tm6_olfct_rcpt"/>
</dbReference>
<evidence type="ECO:0000256" key="1">
    <source>
        <dbReference type="ARBA" id="ARBA00004651"/>
    </source>
</evidence>
<dbReference type="EMBL" id="CM002911">
    <property type="protein sequence ID" value="KMY92938.1"/>
    <property type="molecule type" value="Genomic_DNA"/>
</dbReference>
<dbReference type="Pfam" id="PF02949">
    <property type="entry name" value="7tm_6"/>
    <property type="match status" value="1"/>
</dbReference>
<dbReference type="PANTHER" id="PTHR21137:SF43">
    <property type="entry name" value="ODORANT RECEPTOR 47A-RELATED"/>
    <property type="match status" value="1"/>
</dbReference>
<feature type="transmembrane region" description="Helical" evidence="10">
    <location>
        <begin position="286"/>
        <end position="305"/>
    </location>
</feature>
<comment type="subcellular location">
    <subcellularLocation>
        <location evidence="1 10">Cell membrane</location>
        <topology evidence="1 10">Multi-pass membrane protein</topology>
    </subcellularLocation>
</comment>
<comment type="caution">
    <text evidence="10">Lacks conserved residue(s) required for the propagation of feature annotation.</text>
</comment>
<keyword evidence="7 10" id="KW-0472">Membrane</keyword>
<accession>A0A0J9RA70</accession>
<feature type="transmembrane region" description="Helical" evidence="10">
    <location>
        <begin position="130"/>
        <end position="152"/>
    </location>
</feature>
<dbReference type="KEGG" id="dsi:Dsimw501_GD28154"/>
<keyword evidence="6 10" id="KW-1133">Transmembrane helix</keyword>
<dbReference type="GO" id="GO:0005549">
    <property type="term" value="F:odorant binding"/>
    <property type="evidence" value="ECO:0007669"/>
    <property type="project" value="InterPro"/>
</dbReference>
<organism evidence="11 12">
    <name type="scientific">Drosophila simulans</name>
    <name type="common">Fruit fly</name>
    <dbReference type="NCBI Taxonomy" id="7240"/>
    <lineage>
        <taxon>Eukaryota</taxon>
        <taxon>Metazoa</taxon>
        <taxon>Ecdysozoa</taxon>
        <taxon>Arthropoda</taxon>
        <taxon>Hexapoda</taxon>
        <taxon>Insecta</taxon>
        <taxon>Pterygota</taxon>
        <taxon>Neoptera</taxon>
        <taxon>Endopterygota</taxon>
        <taxon>Diptera</taxon>
        <taxon>Brachycera</taxon>
        <taxon>Muscomorpha</taxon>
        <taxon>Ephydroidea</taxon>
        <taxon>Drosophilidae</taxon>
        <taxon>Drosophila</taxon>
        <taxon>Sophophora</taxon>
    </lineage>
</organism>
<dbReference type="Proteomes" id="UP000035880">
    <property type="component" value="Chromosome 2R"/>
</dbReference>
<keyword evidence="3 10" id="KW-0716">Sensory transduction</keyword>
<dbReference type="GO" id="GO:0007165">
    <property type="term" value="P:signal transduction"/>
    <property type="evidence" value="ECO:0007669"/>
    <property type="project" value="UniProtKB-KW"/>
</dbReference>
<evidence type="ECO:0000256" key="9">
    <source>
        <dbReference type="ARBA" id="ARBA00023224"/>
    </source>
</evidence>
<keyword evidence="5 10" id="KW-0552">Olfaction</keyword>
<sequence length="385" mass="43991">MDSFLQVQKSTIALLGFDLFSENREMWKRPYRAMNVFGIAAIFPFILAAVLHNWMNVMLLADAMVALLITILGLFKFSMILYLRRDFKRLIDKFRLLMSNEAEQGEEYAEILNAANKQDQRMCTLFRTCFLLAWALNSVLPFVRMGLSYWLAGHAEPELPFPCLFPWNIHIIRNYVLSFIWSAFASTGVVLPAVSLDTIFCSFTSNLCAFFKIAQYKVVRFKGGSLKESQATLNKVFALYQTSLDMCNDLNQCYQPIICAQFFISSLQLCMLGYLFSITFAQTEGVYYASFIATIIIQAYIYCYCGENLKTESASFEWAIYDSPWHESLGAGGASTSICRSLLISMMRAHRGFRITGYFFEANMEAFSSIVRTAMSYITMLRSFS</sequence>
<protein>
    <recommendedName>
        <fullName evidence="10">Odorant receptor</fullName>
    </recommendedName>
</protein>
<comment type="similarity">
    <text evidence="10">Belongs to the insect chemoreceptor superfamily. Heteromeric odorant receptor channel (TC 1.A.69) family.</text>
</comment>
<evidence type="ECO:0000256" key="8">
    <source>
        <dbReference type="ARBA" id="ARBA00023170"/>
    </source>
</evidence>